<evidence type="ECO:0000256" key="2">
    <source>
        <dbReference type="ARBA" id="ARBA00023125"/>
    </source>
</evidence>
<dbReference type="Pfam" id="PF00440">
    <property type="entry name" value="TetR_N"/>
    <property type="match status" value="1"/>
</dbReference>
<protein>
    <submittedName>
        <fullName evidence="7">TetR/AcrR family transcriptional regulator</fullName>
    </submittedName>
</protein>
<reference evidence="7" key="1">
    <citation type="submission" date="2022-10" db="EMBL/GenBank/DDBJ databases">
        <title>The complete genomes of actinobacterial strains from the NBC collection.</title>
        <authorList>
            <person name="Joergensen T.S."/>
            <person name="Alvarez Arevalo M."/>
            <person name="Sterndorff E.B."/>
            <person name="Faurdal D."/>
            <person name="Vuksanovic O."/>
            <person name="Mourched A.-S."/>
            <person name="Charusanti P."/>
            <person name="Shaw S."/>
            <person name="Blin K."/>
            <person name="Weber T."/>
        </authorList>
    </citation>
    <scope>NUCLEOTIDE SEQUENCE</scope>
    <source>
        <strain evidence="7">NBC_01393</strain>
    </source>
</reference>
<name>A0AAU3HUF5_9ACTN</name>
<dbReference type="InterPro" id="IPR050109">
    <property type="entry name" value="HTH-type_TetR-like_transc_reg"/>
</dbReference>
<keyword evidence="1" id="KW-0805">Transcription regulation</keyword>
<dbReference type="GO" id="GO:0000976">
    <property type="term" value="F:transcription cis-regulatory region binding"/>
    <property type="evidence" value="ECO:0007669"/>
    <property type="project" value="TreeGrafter"/>
</dbReference>
<dbReference type="PANTHER" id="PTHR30055:SF148">
    <property type="entry name" value="TETR-FAMILY TRANSCRIPTIONAL REGULATOR"/>
    <property type="match status" value="1"/>
</dbReference>
<dbReference type="AlphaFoldDB" id="A0AAU3HUF5"/>
<keyword evidence="3" id="KW-0804">Transcription</keyword>
<dbReference type="InterPro" id="IPR001647">
    <property type="entry name" value="HTH_TetR"/>
</dbReference>
<sequence>MDEQHSTPRSDIELPERHPKAVPRRREAARVAVLRAAGDLLTDLGFHAMTVSAIAERAGVAKQTIYRRWRSKVSILLDVLKEDLRDGAPWPPRAEDAPAVLEHHTTHLIHVFTQSSTGHVLFALIGHALHDPATAATLRGQVLTRQLQYDRARLGDALTSGPVPTPVLNRHDADQLLDLTVGPAFYRAFMTGQPMDPGFVKRLTVAALAPRHDSPCAGVRPFPGPSR</sequence>
<keyword evidence="2 4" id="KW-0238">DNA-binding</keyword>
<dbReference type="InterPro" id="IPR011075">
    <property type="entry name" value="TetR_C"/>
</dbReference>
<dbReference type="InterPro" id="IPR036271">
    <property type="entry name" value="Tet_transcr_reg_TetR-rel_C_sf"/>
</dbReference>
<dbReference type="Pfam" id="PF16859">
    <property type="entry name" value="TetR_C_11"/>
    <property type="match status" value="1"/>
</dbReference>
<gene>
    <name evidence="7" type="ORF">OG699_06720</name>
</gene>
<evidence type="ECO:0000256" key="3">
    <source>
        <dbReference type="ARBA" id="ARBA00023163"/>
    </source>
</evidence>
<dbReference type="SUPFAM" id="SSF46689">
    <property type="entry name" value="Homeodomain-like"/>
    <property type="match status" value="1"/>
</dbReference>
<dbReference type="Gene3D" id="1.10.357.10">
    <property type="entry name" value="Tetracycline Repressor, domain 2"/>
    <property type="match status" value="1"/>
</dbReference>
<dbReference type="InterPro" id="IPR009057">
    <property type="entry name" value="Homeodomain-like_sf"/>
</dbReference>
<feature type="domain" description="HTH tetR-type" evidence="6">
    <location>
        <begin position="27"/>
        <end position="87"/>
    </location>
</feature>
<evidence type="ECO:0000256" key="4">
    <source>
        <dbReference type="PROSITE-ProRule" id="PRU00335"/>
    </source>
</evidence>
<feature type="DNA-binding region" description="H-T-H motif" evidence="4">
    <location>
        <begin position="50"/>
        <end position="69"/>
    </location>
</feature>
<organism evidence="7">
    <name type="scientific">Streptomyces sp. NBC_01393</name>
    <dbReference type="NCBI Taxonomy" id="2903851"/>
    <lineage>
        <taxon>Bacteria</taxon>
        <taxon>Bacillati</taxon>
        <taxon>Actinomycetota</taxon>
        <taxon>Actinomycetes</taxon>
        <taxon>Kitasatosporales</taxon>
        <taxon>Streptomycetaceae</taxon>
        <taxon>Streptomyces</taxon>
    </lineage>
</organism>
<dbReference type="SUPFAM" id="SSF48498">
    <property type="entry name" value="Tetracyclin repressor-like, C-terminal domain"/>
    <property type="match status" value="1"/>
</dbReference>
<dbReference type="GO" id="GO:0003700">
    <property type="term" value="F:DNA-binding transcription factor activity"/>
    <property type="evidence" value="ECO:0007669"/>
    <property type="project" value="TreeGrafter"/>
</dbReference>
<evidence type="ECO:0000256" key="5">
    <source>
        <dbReference type="SAM" id="MobiDB-lite"/>
    </source>
</evidence>
<proteinExistence type="predicted"/>
<evidence type="ECO:0000259" key="6">
    <source>
        <dbReference type="PROSITE" id="PS50977"/>
    </source>
</evidence>
<dbReference type="PRINTS" id="PR00455">
    <property type="entry name" value="HTHTETR"/>
</dbReference>
<evidence type="ECO:0000256" key="1">
    <source>
        <dbReference type="ARBA" id="ARBA00023015"/>
    </source>
</evidence>
<feature type="region of interest" description="Disordered" evidence="5">
    <location>
        <begin position="1"/>
        <end position="25"/>
    </location>
</feature>
<dbReference type="Gene3D" id="1.10.10.60">
    <property type="entry name" value="Homeodomain-like"/>
    <property type="match status" value="1"/>
</dbReference>
<accession>A0AAU3HUF5</accession>
<dbReference type="EMBL" id="CP109546">
    <property type="protein sequence ID" value="WTZ07716.1"/>
    <property type="molecule type" value="Genomic_DNA"/>
</dbReference>
<dbReference type="PANTHER" id="PTHR30055">
    <property type="entry name" value="HTH-TYPE TRANSCRIPTIONAL REGULATOR RUTR"/>
    <property type="match status" value="1"/>
</dbReference>
<evidence type="ECO:0000313" key="7">
    <source>
        <dbReference type="EMBL" id="WTZ07716.1"/>
    </source>
</evidence>
<dbReference type="PROSITE" id="PS50977">
    <property type="entry name" value="HTH_TETR_2"/>
    <property type="match status" value="1"/>
</dbReference>